<evidence type="ECO:0000256" key="5">
    <source>
        <dbReference type="ARBA" id="ARBA00022801"/>
    </source>
</evidence>
<dbReference type="Pfam" id="PF02811">
    <property type="entry name" value="PHP"/>
    <property type="match status" value="1"/>
</dbReference>
<dbReference type="OrthoDB" id="5957391at2759"/>
<protein>
    <recommendedName>
        <fullName evidence="3 8">Histidinol-phosphatase</fullName>
        <shortName evidence="8">HolPase</shortName>
        <ecNumber evidence="3 8">3.1.3.15</ecNumber>
    </recommendedName>
</protein>
<keyword evidence="5 8" id="KW-0378">Hydrolase</keyword>
<dbReference type="EC" id="3.1.3.15" evidence="3 8"/>
<keyword evidence="4 8" id="KW-0028">Amino-acid biosynthesis</keyword>
<dbReference type="Gene3D" id="3.20.20.140">
    <property type="entry name" value="Metal-dependent hydrolases"/>
    <property type="match status" value="1"/>
</dbReference>
<dbReference type="InterPro" id="IPR010140">
    <property type="entry name" value="Histidinol_P_phosphatase_HisJ"/>
</dbReference>
<organism evidence="10 11">
    <name type="scientific">Coemansia biformis</name>
    <dbReference type="NCBI Taxonomy" id="1286918"/>
    <lineage>
        <taxon>Eukaryota</taxon>
        <taxon>Fungi</taxon>
        <taxon>Fungi incertae sedis</taxon>
        <taxon>Zoopagomycota</taxon>
        <taxon>Kickxellomycotina</taxon>
        <taxon>Kickxellomycetes</taxon>
        <taxon>Kickxellales</taxon>
        <taxon>Kickxellaceae</taxon>
        <taxon>Coemansia</taxon>
    </lineage>
</organism>
<comment type="caution">
    <text evidence="10">The sequence shown here is derived from an EMBL/GenBank/DDBJ whole genome shotgun (WGS) entry which is preliminary data.</text>
</comment>
<gene>
    <name evidence="10" type="ORF">LPJ61_001018</name>
</gene>
<evidence type="ECO:0000313" key="11">
    <source>
        <dbReference type="Proteomes" id="UP001143981"/>
    </source>
</evidence>
<evidence type="ECO:0000256" key="3">
    <source>
        <dbReference type="ARBA" id="ARBA00013085"/>
    </source>
</evidence>
<dbReference type="CDD" id="cd12110">
    <property type="entry name" value="PHP_HisPPase_Hisj_like"/>
    <property type="match status" value="1"/>
</dbReference>
<comment type="similarity">
    <text evidence="2 8">Belongs to the PHP hydrolase family. HisK subfamily.</text>
</comment>
<comment type="catalytic activity">
    <reaction evidence="7 8">
        <text>L-histidinol phosphate + H2O = L-histidinol + phosphate</text>
        <dbReference type="Rhea" id="RHEA:14465"/>
        <dbReference type="ChEBI" id="CHEBI:15377"/>
        <dbReference type="ChEBI" id="CHEBI:43474"/>
        <dbReference type="ChEBI" id="CHEBI:57699"/>
        <dbReference type="ChEBI" id="CHEBI:57980"/>
        <dbReference type="EC" id="3.1.3.15"/>
    </reaction>
</comment>
<evidence type="ECO:0000313" key="10">
    <source>
        <dbReference type="EMBL" id="KAJ1734532.1"/>
    </source>
</evidence>
<dbReference type="NCBIfam" id="TIGR01856">
    <property type="entry name" value="hisJ_fam"/>
    <property type="match status" value="1"/>
</dbReference>
<feature type="domain" description="PHP" evidence="9">
    <location>
        <begin position="5"/>
        <end position="214"/>
    </location>
</feature>
<reference evidence="10" key="1">
    <citation type="submission" date="2022-07" db="EMBL/GenBank/DDBJ databases">
        <title>Phylogenomic reconstructions and comparative analyses of Kickxellomycotina fungi.</title>
        <authorList>
            <person name="Reynolds N.K."/>
            <person name="Stajich J.E."/>
            <person name="Barry K."/>
            <person name="Grigoriev I.V."/>
            <person name="Crous P."/>
            <person name="Smith M.E."/>
        </authorList>
    </citation>
    <scope>NUCLEOTIDE SEQUENCE</scope>
    <source>
        <strain evidence="10">BCRC 34381</strain>
    </source>
</reference>
<dbReference type="EMBL" id="JANBOI010000069">
    <property type="protein sequence ID" value="KAJ1734532.1"/>
    <property type="molecule type" value="Genomic_DNA"/>
</dbReference>
<evidence type="ECO:0000256" key="1">
    <source>
        <dbReference type="ARBA" id="ARBA00004970"/>
    </source>
</evidence>
<dbReference type="InterPro" id="IPR004013">
    <property type="entry name" value="PHP_dom"/>
</dbReference>
<sequence length="315" mass="35104">MPFTFHSHSGQFCRHAKGTLEAVVTGAIARGLLVLGLTEHVPRSRAQDLYPEEAGMTTDDLHAAFDAYVAEARRLRTKYGDQIAILIGAETEHITPDSLAEAKQLRVKHGLDYLVGSLHHVDEIPVDFSPETYDQIVQHCAGDRSEMYRRYFDSQLTMLQGLKPEVVGHFDLIRIFHPAIPGVEDPLQTAEIRALALRNIDYAISYGAVFEINTRAWKKGLQDAYPQRDILAEILQRGGRVTIADDSHGAQDLCMHYDRLHAYLCDMGITDLYYLRRAPGGGVEARVLENAVEHEFWTANGFVRSGAACANKSTA</sequence>
<evidence type="ECO:0000256" key="6">
    <source>
        <dbReference type="ARBA" id="ARBA00023102"/>
    </source>
</evidence>
<dbReference type="Proteomes" id="UP001143981">
    <property type="component" value="Unassembled WGS sequence"/>
</dbReference>
<dbReference type="AlphaFoldDB" id="A0A9W7YF64"/>
<comment type="pathway">
    <text evidence="1 8">Amino-acid biosynthesis; L-histidine biosynthesis; L-histidine from 5-phospho-alpha-D-ribose 1-diphosphate: step 8/9.</text>
</comment>
<evidence type="ECO:0000259" key="9">
    <source>
        <dbReference type="Pfam" id="PF02811"/>
    </source>
</evidence>
<dbReference type="PANTHER" id="PTHR21039">
    <property type="entry name" value="HISTIDINOL PHOSPHATASE-RELATED"/>
    <property type="match status" value="1"/>
</dbReference>
<dbReference type="PANTHER" id="PTHR21039:SF0">
    <property type="entry name" value="HISTIDINOL-PHOSPHATASE"/>
    <property type="match status" value="1"/>
</dbReference>
<evidence type="ECO:0000256" key="8">
    <source>
        <dbReference type="RuleBase" id="RU366003"/>
    </source>
</evidence>
<name>A0A9W7YF64_9FUNG</name>
<evidence type="ECO:0000256" key="7">
    <source>
        <dbReference type="ARBA" id="ARBA00049158"/>
    </source>
</evidence>
<dbReference type="GO" id="GO:0005737">
    <property type="term" value="C:cytoplasm"/>
    <property type="evidence" value="ECO:0007669"/>
    <property type="project" value="TreeGrafter"/>
</dbReference>
<dbReference type="SUPFAM" id="SSF89550">
    <property type="entry name" value="PHP domain-like"/>
    <property type="match status" value="1"/>
</dbReference>
<keyword evidence="11" id="KW-1185">Reference proteome</keyword>
<keyword evidence="6 8" id="KW-0368">Histidine biosynthesis</keyword>
<accession>A0A9W7YF64</accession>
<proteinExistence type="inferred from homology"/>
<dbReference type="GO" id="GO:0004401">
    <property type="term" value="F:histidinol-phosphatase activity"/>
    <property type="evidence" value="ECO:0007669"/>
    <property type="project" value="UniProtKB-UniRule"/>
</dbReference>
<dbReference type="InterPro" id="IPR016195">
    <property type="entry name" value="Pol/histidinol_Pase-like"/>
</dbReference>
<dbReference type="GO" id="GO:0000105">
    <property type="term" value="P:L-histidine biosynthetic process"/>
    <property type="evidence" value="ECO:0007669"/>
    <property type="project" value="UniProtKB-UniRule"/>
</dbReference>
<evidence type="ECO:0000256" key="4">
    <source>
        <dbReference type="ARBA" id="ARBA00022605"/>
    </source>
</evidence>
<evidence type="ECO:0000256" key="2">
    <source>
        <dbReference type="ARBA" id="ARBA00009152"/>
    </source>
</evidence>